<comment type="caution">
    <text evidence="1">The sequence shown here is derived from an EMBL/GenBank/DDBJ whole genome shotgun (WGS) entry which is preliminary data.</text>
</comment>
<name>A0ACB7TK01_HYAAI</name>
<protein>
    <submittedName>
        <fullName evidence="1">Uncharacterized protein</fullName>
    </submittedName>
</protein>
<accession>A0ACB7TK01</accession>
<organism evidence="1 2">
    <name type="scientific">Hyalomma asiaticum</name>
    <name type="common">Tick</name>
    <dbReference type="NCBI Taxonomy" id="266040"/>
    <lineage>
        <taxon>Eukaryota</taxon>
        <taxon>Metazoa</taxon>
        <taxon>Ecdysozoa</taxon>
        <taxon>Arthropoda</taxon>
        <taxon>Chelicerata</taxon>
        <taxon>Arachnida</taxon>
        <taxon>Acari</taxon>
        <taxon>Parasitiformes</taxon>
        <taxon>Ixodida</taxon>
        <taxon>Ixodoidea</taxon>
        <taxon>Ixodidae</taxon>
        <taxon>Hyalomminae</taxon>
        <taxon>Hyalomma</taxon>
    </lineage>
</organism>
<sequence>MQPLPETPRTPESTPVSSPGDITPVHVRTSRRLQGLQPEHGFEPEEISVWYSLWVGDDATNRSSITVWVPRNATVFDAMKAAARKDSRFRFEYDTASGLGPYVLSLSGVLRDMETGHFWLAHTMNFATGLVTPLSVGKCLDYDMDARNDFDAEEGRRSAADVRTAAPRRKGDAGPLSRHGKRKLKEKSARTKKNKGSGPLLSWWWWWEMDPIDMSETARSRLRECALAAYKPFGYGCPRARPQPPNNGRETSTVEARRLQPRMLASGAWTVNDCPMNWFSGARQRQTSRRRDIPRDAVER</sequence>
<dbReference type="EMBL" id="CM023481">
    <property type="protein sequence ID" value="KAH6946541.1"/>
    <property type="molecule type" value="Genomic_DNA"/>
</dbReference>
<proteinExistence type="predicted"/>
<gene>
    <name evidence="1" type="ORF">HPB50_013893</name>
</gene>
<evidence type="ECO:0000313" key="2">
    <source>
        <dbReference type="Proteomes" id="UP000821845"/>
    </source>
</evidence>
<reference evidence="1" key="1">
    <citation type="submission" date="2020-05" db="EMBL/GenBank/DDBJ databases">
        <title>Large-scale comparative analyses of tick genomes elucidate their genetic diversity and vector capacities.</title>
        <authorList>
            <person name="Jia N."/>
            <person name="Wang J."/>
            <person name="Shi W."/>
            <person name="Du L."/>
            <person name="Sun Y."/>
            <person name="Zhan W."/>
            <person name="Jiang J."/>
            <person name="Wang Q."/>
            <person name="Zhang B."/>
            <person name="Ji P."/>
            <person name="Sakyi L.B."/>
            <person name="Cui X."/>
            <person name="Yuan T."/>
            <person name="Jiang B."/>
            <person name="Yang W."/>
            <person name="Lam T.T.-Y."/>
            <person name="Chang Q."/>
            <person name="Ding S."/>
            <person name="Wang X."/>
            <person name="Zhu J."/>
            <person name="Ruan X."/>
            <person name="Zhao L."/>
            <person name="Wei J."/>
            <person name="Que T."/>
            <person name="Du C."/>
            <person name="Cheng J."/>
            <person name="Dai P."/>
            <person name="Han X."/>
            <person name="Huang E."/>
            <person name="Gao Y."/>
            <person name="Liu J."/>
            <person name="Shao H."/>
            <person name="Ye R."/>
            <person name="Li L."/>
            <person name="Wei W."/>
            <person name="Wang X."/>
            <person name="Wang C."/>
            <person name="Yang T."/>
            <person name="Huo Q."/>
            <person name="Li W."/>
            <person name="Guo W."/>
            <person name="Chen H."/>
            <person name="Zhou L."/>
            <person name="Ni X."/>
            <person name="Tian J."/>
            <person name="Zhou Y."/>
            <person name="Sheng Y."/>
            <person name="Liu T."/>
            <person name="Pan Y."/>
            <person name="Xia L."/>
            <person name="Li J."/>
            <person name="Zhao F."/>
            <person name="Cao W."/>
        </authorList>
    </citation>
    <scope>NUCLEOTIDE SEQUENCE</scope>
    <source>
        <strain evidence="1">Hyas-2018</strain>
    </source>
</reference>
<dbReference type="Proteomes" id="UP000821845">
    <property type="component" value="Chromosome 1"/>
</dbReference>
<keyword evidence="2" id="KW-1185">Reference proteome</keyword>
<evidence type="ECO:0000313" key="1">
    <source>
        <dbReference type="EMBL" id="KAH6946541.1"/>
    </source>
</evidence>